<comment type="caution">
    <text evidence="1">The sequence shown here is derived from an EMBL/GenBank/DDBJ whole genome shotgun (WGS) entry which is preliminary data.</text>
</comment>
<keyword evidence="2" id="KW-1185">Reference proteome</keyword>
<proteinExistence type="predicted"/>
<reference evidence="1 2" key="1">
    <citation type="submission" date="2020-08" db="EMBL/GenBank/DDBJ databases">
        <title>Genomic Encyclopedia of Type Strains, Phase III (KMG-III): the genomes of soil and plant-associated and newly described type strains.</title>
        <authorList>
            <person name="Whitman W."/>
        </authorList>
    </citation>
    <scope>NUCLEOTIDE SEQUENCE [LARGE SCALE GENOMIC DNA]</scope>
    <source>
        <strain evidence="1 2">CECT 8840</strain>
    </source>
</reference>
<protein>
    <submittedName>
        <fullName evidence="1">Uncharacterized protein</fullName>
    </submittedName>
</protein>
<accession>A0A7W7QVJ0</accession>
<sequence>MDLPPGRYTVRAVYAQTEATYMVIVQLVQQI</sequence>
<dbReference type="EMBL" id="JACHJP010000013">
    <property type="protein sequence ID" value="MBB4920273.1"/>
    <property type="molecule type" value="Genomic_DNA"/>
</dbReference>
<organism evidence="1 2">
    <name type="scientific">Streptosporangium saharense</name>
    <dbReference type="NCBI Taxonomy" id="1706840"/>
    <lineage>
        <taxon>Bacteria</taxon>
        <taxon>Bacillati</taxon>
        <taxon>Actinomycetota</taxon>
        <taxon>Actinomycetes</taxon>
        <taxon>Streptosporangiales</taxon>
        <taxon>Streptosporangiaceae</taxon>
        <taxon>Streptosporangium</taxon>
    </lineage>
</organism>
<gene>
    <name evidence="1" type="ORF">FHS44_007422</name>
</gene>
<name>A0A7W7QVJ0_9ACTN</name>
<dbReference type="AlphaFoldDB" id="A0A7W7QVJ0"/>
<evidence type="ECO:0000313" key="1">
    <source>
        <dbReference type="EMBL" id="MBB4920273.1"/>
    </source>
</evidence>
<dbReference type="Proteomes" id="UP000552644">
    <property type="component" value="Unassembled WGS sequence"/>
</dbReference>
<evidence type="ECO:0000313" key="2">
    <source>
        <dbReference type="Proteomes" id="UP000552644"/>
    </source>
</evidence>